<dbReference type="KEGG" id="pbar:105432538"/>
<dbReference type="RefSeq" id="XP_011645691.1">
    <property type="nucleotide sequence ID" value="XM_011647389.2"/>
</dbReference>
<reference evidence="2" key="1">
    <citation type="submission" date="2025-08" db="UniProtKB">
        <authorList>
            <consortium name="RefSeq"/>
        </authorList>
    </citation>
    <scope>IDENTIFICATION</scope>
</reference>
<dbReference type="GeneID" id="105432538"/>
<organism evidence="1 2">
    <name type="scientific">Pogonomyrmex barbatus</name>
    <name type="common">red harvester ant</name>
    <dbReference type="NCBI Taxonomy" id="144034"/>
    <lineage>
        <taxon>Eukaryota</taxon>
        <taxon>Metazoa</taxon>
        <taxon>Ecdysozoa</taxon>
        <taxon>Arthropoda</taxon>
        <taxon>Hexapoda</taxon>
        <taxon>Insecta</taxon>
        <taxon>Pterygota</taxon>
        <taxon>Neoptera</taxon>
        <taxon>Endopterygota</taxon>
        <taxon>Hymenoptera</taxon>
        <taxon>Apocrita</taxon>
        <taxon>Aculeata</taxon>
        <taxon>Formicoidea</taxon>
        <taxon>Formicidae</taxon>
        <taxon>Myrmicinae</taxon>
        <taxon>Pogonomyrmex</taxon>
    </lineage>
</organism>
<proteinExistence type="predicted"/>
<protein>
    <submittedName>
        <fullName evidence="2">Uncharacterized protein LOC105432538</fullName>
    </submittedName>
</protein>
<gene>
    <name evidence="2" type="primary">LOC105432538</name>
</gene>
<sequence>MIITKSAMIVENQSMPMEIILTRDQRTTSHRVHDYATQIYAPASKSAVSSLHQTKYQNDVVVRHFCIKATTAKTEKLGHAQKHLPYDLHLMPTFYHDRRARSNSSFNLLKSLRLSSILVILLALSAKSSPVNAIDFPVMDFKNVEMKWINPCGLSTKLRNGSNPDIAQLNDHDLVNQIVIQASNALKHAEKFRDDFVSNKTFFATLHCRSLSAVSSSHIYCCNLDRYNIISFIRGLNYSNITNITNTLILFFFQVLCEIQVALDERSLTRRPDVTRDIMADEYRLMTSLTFRDLRSWLIYREYMNGLEYVIQVFKHLRRHLRPPSADS</sequence>
<dbReference type="Proteomes" id="UP000504615">
    <property type="component" value="Unplaced"/>
</dbReference>
<dbReference type="OrthoDB" id="6049566at2759"/>
<evidence type="ECO:0000313" key="1">
    <source>
        <dbReference type="Proteomes" id="UP000504615"/>
    </source>
</evidence>
<dbReference type="AlphaFoldDB" id="A0A6I9WTE0"/>
<evidence type="ECO:0000313" key="2">
    <source>
        <dbReference type="RefSeq" id="XP_011645691.1"/>
    </source>
</evidence>
<name>A0A6I9WTE0_9HYME</name>
<keyword evidence="1" id="KW-1185">Reference proteome</keyword>
<accession>A0A6I9WTE0</accession>